<evidence type="ECO:0000313" key="3">
    <source>
        <dbReference type="Proteomes" id="UP001140562"/>
    </source>
</evidence>
<feature type="compositionally biased region" description="Basic and acidic residues" evidence="1">
    <location>
        <begin position="227"/>
        <end position="237"/>
    </location>
</feature>
<organism evidence="2 3">
    <name type="scientific">Didymella glomerata</name>
    <dbReference type="NCBI Taxonomy" id="749621"/>
    <lineage>
        <taxon>Eukaryota</taxon>
        <taxon>Fungi</taxon>
        <taxon>Dikarya</taxon>
        <taxon>Ascomycota</taxon>
        <taxon>Pezizomycotina</taxon>
        <taxon>Dothideomycetes</taxon>
        <taxon>Pleosporomycetidae</taxon>
        <taxon>Pleosporales</taxon>
        <taxon>Pleosporineae</taxon>
        <taxon>Didymellaceae</taxon>
        <taxon>Didymella</taxon>
    </lineage>
</organism>
<name>A0A9W8WZG9_9PLEO</name>
<protein>
    <submittedName>
        <fullName evidence="2">Uncharacterized protein</fullName>
    </submittedName>
</protein>
<comment type="caution">
    <text evidence="2">The sequence shown here is derived from an EMBL/GenBank/DDBJ whole genome shotgun (WGS) entry which is preliminary data.</text>
</comment>
<feature type="region of interest" description="Disordered" evidence="1">
    <location>
        <begin position="213"/>
        <end position="246"/>
    </location>
</feature>
<accession>A0A9W8WZG9</accession>
<keyword evidence="3" id="KW-1185">Reference proteome</keyword>
<reference evidence="2" key="1">
    <citation type="submission" date="2022-10" db="EMBL/GenBank/DDBJ databases">
        <title>Tapping the CABI collections for fungal endophytes: first genome assemblies for Collariella, Neodidymelliopsis, Ascochyta clinopodiicola, Didymella pomorum, Didymosphaeria variabile, Neocosmospora piperis and Neocucurbitaria cava.</title>
        <authorList>
            <person name="Hill R."/>
        </authorList>
    </citation>
    <scope>NUCLEOTIDE SEQUENCE</scope>
    <source>
        <strain evidence="2">IMI 360193</strain>
    </source>
</reference>
<evidence type="ECO:0000256" key="1">
    <source>
        <dbReference type="SAM" id="MobiDB-lite"/>
    </source>
</evidence>
<dbReference type="Proteomes" id="UP001140562">
    <property type="component" value="Unassembled WGS sequence"/>
</dbReference>
<evidence type="ECO:0000313" key="2">
    <source>
        <dbReference type="EMBL" id="KAJ4337115.1"/>
    </source>
</evidence>
<feature type="compositionally biased region" description="Basic residues" evidence="1">
    <location>
        <begin position="1"/>
        <end position="10"/>
    </location>
</feature>
<dbReference type="AlphaFoldDB" id="A0A9W8WZG9"/>
<proteinExistence type="predicted"/>
<dbReference type="EMBL" id="JAPEUV010000042">
    <property type="protein sequence ID" value="KAJ4337115.1"/>
    <property type="molecule type" value="Genomic_DNA"/>
</dbReference>
<sequence>MPPQPRRPRAPCRDAGLSHPASWSGARLEERVPSSECVYSYFRHDLVADPFKSLSGKWRIDWFDRATEQARRRASVSSEADRTHRELLDDIVRNYEEAHDKACSEAYVRGAQDTMQQMQQDWNRRGVSTSATEPETDDICLCLASRRLAKASKSRDQKGGKKKVRIEVKSGVGSVTGPWQRSTSRQPAENKALLKSLEKIWGARTQEMEIRLRGGRGGQKAWVRQKTGGEEKSERKPSRFPGDYGGVNDVEWQDSWSVYENGAKKERRVRLV</sequence>
<gene>
    <name evidence="2" type="ORF">N0V87_004968</name>
</gene>
<feature type="region of interest" description="Disordered" evidence="1">
    <location>
        <begin position="1"/>
        <end position="25"/>
    </location>
</feature>